<sequence length="79" mass="8994">MELCSLFLVECLILCSELIDGIAVSLLSRMLIAKPELVFLEHDHNRLADEACEAADHDVPEEYMESIEPSNAWTEMRDE</sequence>
<name>A0A8X8Y4H2_SALSN</name>
<evidence type="ECO:0000313" key="2">
    <source>
        <dbReference type="EMBL" id="KAG6424434.1"/>
    </source>
</evidence>
<organism evidence="2">
    <name type="scientific">Salvia splendens</name>
    <name type="common">Scarlet sage</name>
    <dbReference type="NCBI Taxonomy" id="180675"/>
    <lineage>
        <taxon>Eukaryota</taxon>
        <taxon>Viridiplantae</taxon>
        <taxon>Streptophyta</taxon>
        <taxon>Embryophyta</taxon>
        <taxon>Tracheophyta</taxon>
        <taxon>Spermatophyta</taxon>
        <taxon>Magnoliopsida</taxon>
        <taxon>eudicotyledons</taxon>
        <taxon>Gunneridae</taxon>
        <taxon>Pentapetalae</taxon>
        <taxon>asterids</taxon>
        <taxon>lamiids</taxon>
        <taxon>Lamiales</taxon>
        <taxon>Lamiaceae</taxon>
        <taxon>Nepetoideae</taxon>
        <taxon>Mentheae</taxon>
        <taxon>Salviinae</taxon>
        <taxon>Salvia</taxon>
        <taxon>Salvia subgen. Calosphace</taxon>
        <taxon>core Calosphace</taxon>
    </lineage>
</organism>
<protein>
    <submittedName>
        <fullName evidence="2">Uncharacterized protein</fullName>
    </submittedName>
</protein>
<feature type="signal peptide" evidence="1">
    <location>
        <begin position="1"/>
        <end position="23"/>
    </location>
</feature>
<gene>
    <name evidence="2" type="ORF">SASPL_114852</name>
</gene>
<keyword evidence="3" id="KW-1185">Reference proteome</keyword>
<comment type="caution">
    <text evidence="2">The sequence shown here is derived from an EMBL/GenBank/DDBJ whole genome shotgun (WGS) entry which is preliminary data.</text>
</comment>
<keyword evidence="1" id="KW-0732">Signal</keyword>
<evidence type="ECO:0000313" key="3">
    <source>
        <dbReference type="Proteomes" id="UP000298416"/>
    </source>
</evidence>
<dbReference type="Proteomes" id="UP000298416">
    <property type="component" value="Unassembled WGS sequence"/>
</dbReference>
<evidence type="ECO:0000256" key="1">
    <source>
        <dbReference type="SAM" id="SignalP"/>
    </source>
</evidence>
<dbReference type="EMBL" id="PNBA02000005">
    <property type="protein sequence ID" value="KAG6424434.1"/>
    <property type="molecule type" value="Genomic_DNA"/>
</dbReference>
<dbReference type="AlphaFoldDB" id="A0A8X8Y4H2"/>
<proteinExistence type="predicted"/>
<accession>A0A8X8Y4H2</accession>
<reference evidence="2" key="1">
    <citation type="submission" date="2018-01" db="EMBL/GenBank/DDBJ databases">
        <authorList>
            <person name="Mao J.F."/>
        </authorList>
    </citation>
    <scope>NUCLEOTIDE SEQUENCE</scope>
    <source>
        <strain evidence="2">Huo1</strain>
        <tissue evidence="2">Leaf</tissue>
    </source>
</reference>
<feature type="chain" id="PRO_5036502462" evidence="1">
    <location>
        <begin position="24"/>
        <end position="79"/>
    </location>
</feature>
<reference evidence="2" key="2">
    <citation type="submission" date="2020-08" db="EMBL/GenBank/DDBJ databases">
        <title>Plant Genome Project.</title>
        <authorList>
            <person name="Zhang R.-G."/>
        </authorList>
    </citation>
    <scope>NUCLEOTIDE SEQUENCE</scope>
    <source>
        <strain evidence="2">Huo1</strain>
        <tissue evidence="2">Leaf</tissue>
    </source>
</reference>